<gene>
    <name evidence="2" type="ORF">H0921_15770</name>
</gene>
<dbReference type="AlphaFoldDB" id="A0A7V9ACS6"/>
<feature type="region of interest" description="Disordered" evidence="1">
    <location>
        <begin position="24"/>
        <end position="65"/>
    </location>
</feature>
<accession>A0A7V9ACS6</accession>
<evidence type="ECO:0000313" key="3">
    <source>
        <dbReference type="Proteomes" id="UP000542342"/>
    </source>
</evidence>
<reference evidence="2 3" key="1">
    <citation type="submission" date="2020-07" db="EMBL/GenBank/DDBJ databases">
        <title>Thermogemmata thermophila gen. nov., sp. nov., a novel moderate thermophilic planctomycete from a Kamchatka hot spring.</title>
        <authorList>
            <person name="Elcheninov A.G."/>
            <person name="Podosokorskaya O.A."/>
            <person name="Kovaleva O.L."/>
            <person name="Novikov A."/>
            <person name="Bonch-Osmolovskaya E.A."/>
            <person name="Toshchakov S.V."/>
            <person name="Kublanov I.V."/>
        </authorList>
    </citation>
    <scope>NUCLEOTIDE SEQUENCE [LARGE SCALE GENOMIC DNA]</scope>
    <source>
        <strain evidence="2 3">2918</strain>
    </source>
</reference>
<dbReference type="PROSITE" id="PS51257">
    <property type="entry name" value="PROKAR_LIPOPROTEIN"/>
    <property type="match status" value="1"/>
</dbReference>
<evidence type="ECO:0000256" key="1">
    <source>
        <dbReference type="SAM" id="MobiDB-lite"/>
    </source>
</evidence>
<dbReference type="EMBL" id="JACEFB010000016">
    <property type="protein sequence ID" value="MBA2227616.1"/>
    <property type="molecule type" value="Genomic_DNA"/>
</dbReference>
<name>A0A7V9ACS6_9BACT</name>
<sequence length="65" mass="7030">MKMIIQCVTVVFLVVLLGGCGSKQPALNTQPLTEEQKAAVRAEDAAIDEEESPGNRTRAMTKGKR</sequence>
<feature type="compositionally biased region" description="Basic and acidic residues" evidence="1">
    <location>
        <begin position="34"/>
        <end position="44"/>
    </location>
</feature>
<keyword evidence="3" id="KW-1185">Reference proteome</keyword>
<evidence type="ECO:0008006" key="4">
    <source>
        <dbReference type="Google" id="ProtNLM"/>
    </source>
</evidence>
<organism evidence="2 3">
    <name type="scientific">Thermogemmata fonticola</name>
    <dbReference type="NCBI Taxonomy" id="2755323"/>
    <lineage>
        <taxon>Bacteria</taxon>
        <taxon>Pseudomonadati</taxon>
        <taxon>Planctomycetota</taxon>
        <taxon>Planctomycetia</taxon>
        <taxon>Gemmatales</taxon>
        <taxon>Gemmataceae</taxon>
        <taxon>Thermogemmata</taxon>
    </lineage>
</organism>
<dbReference type="RefSeq" id="WP_194539478.1">
    <property type="nucleotide sequence ID" value="NZ_JACEFB010000016.1"/>
</dbReference>
<dbReference type="Proteomes" id="UP000542342">
    <property type="component" value="Unassembled WGS sequence"/>
</dbReference>
<comment type="caution">
    <text evidence="2">The sequence shown here is derived from an EMBL/GenBank/DDBJ whole genome shotgun (WGS) entry which is preliminary data.</text>
</comment>
<proteinExistence type="predicted"/>
<evidence type="ECO:0000313" key="2">
    <source>
        <dbReference type="EMBL" id="MBA2227616.1"/>
    </source>
</evidence>
<protein>
    <recommendedName>
        <fullName evidence="4">Lipoprotein</fullName>
    </recommendedName>
</protein>